<name>A0AAD5LF33_PYTIN</name>
<gene>
    <name evidence="4" type="ORF">P43SY_009826</name>
</gene>
<feature type="compositionally biased region" description="Low complexity" evidence="2">
    <location>
        <begin position="410"/>
        <end position="421"/>
    </location>
</feature>
<proteinExistence type="inferred from homology"/>
<feature type="region of interest" description="Disordered" evidence="2">
    <location>
        <begin position="407"/>
        <end position="436"/>
    </location>
</feature>
<dbReference type="PANTHER" id="PTHR16255">
    <property type="entry name" value="REQUIRED FOR MEIOTIC NUCLEAR DIVISION PROTEIN 1 HOMOLOG"/>
    <property type="match status" value="1"/>
</dbReference>
<dbReference type="InterPro" id="IPR051624">
    <property type="entry name" value="RMD1/Sad1-interacting"/>
</dbReference>
<dbReference type="InterPro" id="IPR003734">
    <property type="entry name" value="DUF155"/>
</dbReference>
<dbReference type="Proteomes" id="UP001209570">
    <property type="component" value="Unassembled WGS sequence"/>
</dbReference>
<evidence type="ECO:0000256" key="2">
    <source>
        <dbReference type="SAM" id="MobiDB-lite"/>
    </source>
</evidence>
<evidence type="ECO:0000313" key="4">
    <source>
        <dbReference type="EMBL" id="KAJ0398758.1"/>
    </source>
</evidence>
<dbReference type="PANTHER" id="PTHR16255:SF6">
    <property type="entry name" value="PROTEIN RETARDED ROOT GROWTH-LIKE"/>
    <property type="match status" value="1"/>
</dbReference>
<dbReference type="GO" id="GO:0005739">
    <property type="term" value="C:mitochondrion"/>
    <property type="evidence" value="ECO:0007669"/>
    <property type="project" value="UniProtKB-ARBA"/>
</dbReference>
<reference evidence="4" key="1">
    <citation type="submission" date="2021-12" db="EMBL/GenBank/DDBJ databases">
        <title>Prjna785345.</title>
        <authorList>
            <person name="Rujirawat T."/>
            <person name="Krajaejun T."/>
        </authorList>
    </citation>
    <scope>NUCLEOTIDE SEQUENCE</scope>
    <source>
        <strain evidence="4">Pi057C3</strain>
    </source>
</reference>
<dbReference type="AlphaFoldDB" id="A0AAD5LF33"/>
<protein>
    <recommendedName>
        <fullName evidence="3">DUF155 domain-containing protein</fullName>
    </recommendedName>
</protein>
<sequence length="436" mass="49288">MHLLRHVGSLRSPRVRGLVAARRISSLSQAIDLPPAPSRSEINETIAEAEARALRDAQAKRVQHMPIRAVHLARKMDTVALFQKLYTDKFKVAHFLHKDSVVLRLSGSHDHANIVTGVPIKPPTLSAPVVADTGLQKLSLPGNVTSRRAKDKWIVYFDYGAVVFFNCDQQLINTLTKHAKRFCQDVFEMRGHDEELLLVGNPALDKWSNLSDNQITVREIDHINIHVIAGVLAQTVAMEHYERQIEAILSEFEKLNTAVERNGPRGALFGIGIGDKQTERQQHKKLFQIVATNNTLLIDLVSKLRVIDRKRPGDAAWSHTRYHTMWESLVEDFELSERFNNLNFKLELIQHNTKFFLEVLGTHKGERMEWYIIILIAAELLISLYEFIMKLREEPEHMLPFYDAAKHNSESSSSSSSESAPAPAPKADDAAPLATN</sequence>
<evidence type="ECO:0000256" key="1">
    <source>
        <dbReference type="ARBA" id="ARBA00008306"/>
    </source>
</evidence>
<feature type="domain" description="DUF155" evidence="3">
    <location>
        <begin position="154"/>
        <end position="343"/>
    </location>
</feature>
<dbReference type="Pfam" id="PF02582">
    <property type="entry name" value="DUF155"/>
    <property type="match status" value="1"/>
</dbReference>
<dbReference type="EMBL" id="JAKCXM010000205">
    <property type="protein sequence ID" value="KAJ0398758.1"/>
    <property type="molecule type" value="Genomic_DNA"/>
</dbReference>
<keyword evidence="5" id="KW-1185">Reference proteome</keyword>
<evidence type="ECO:0000259" key="3">
    <source>
        <dbReference type="Pfam" id="PF02582"/>
    </source>
</evidence>
<organism evidence="4 5">
    <name type="scientific">Pythium insidiosum</name>
    <name type="common">Pythiosis disease agent</name>
    <dbReference type="NCBI Taxonomy" id="114742"/>
    <lineage>
        <taxon>Eukaryota</taxon>
        <taxon>Sar</taxon>
        <taxon>Stramenopiles</taxon>
        <taxon>Oomycota</taxon>
        <taxon>Peronosporomycetes</taxon>
        <taxon>Pythiales</taxon>
        <taxon>Pythiaceae</taxon>
        <taxon>Pythium</taxon>
    </lineage>
</organism>
<comment type="caution">
    <text evidence="4">The sequence shown here is derived from an EMBL/GenBank/DDBJ whole genome shotgun (WGS) entry which is preliminary data.</text>
</comment>
<evidence type="ECO:0000313" key="5">
    <source>
        <dbReference type="Proteomes" id="UP001209570"/>
    </source>
</evidence>
<comment type="similarity">
    <text evidence="1">Belongs to the RMD1/sif2 family.</text>
</comment>
<accession>A0AAD5LF33</accession>